<reference evidence="2" key="1">
    <citation type="submission" date="2016-12" db="EMBL/GenBank/DDBJ databases">
        <title>Draft Genome Sequences od Carboxydothermus pertinax and islandicus, Hydrogenogenic Carboxydotrophic Bacteria.</title>
        <authorList>
            <person name="Fukuyama Y."/>
            <person name="Ohmae K."/>
            <person name="Yoneda Y."/>
            <person name="Yoshida T."/>
            <person name="Sako Y."/>
        </authorList>
    </citation>
    <scope>NUCLEOTIDE SEQUENCE [LARGE SCALE GENOMIC DNA]</scope>
    <source>
        <strain evidence="2">Ug1</strain>
    </source>
</reference>
<protein>
    <submittedName>
        <fullName evidence="1">Uncharacterized protein</fullName>
    </submittedName>
</protein>
<keyword evidence="2" id="KW-1185">Reference proteome</keyword>
<dbReference type="STRING" id="870242.cpu_18170"/>
<gene>
    <name evidence="1" type="ORF">cpu_18170</name>
</gene>
<accession>A0A1L8CWN0</accession>
<organism evidence="1 2">
    <name type="scientific">Carboxydothermus pertinax</name>
    <dbReference type="NCBI Taxonomy" id="870242"/>
    <lineage>
        <taxon>Bacteria</taxon>
        <taxon>Bacillati</taxon>
        <taxon>Bacillota</taxon>
        <taxon>Clostridia</taxon>
        <taxon>Thermoanaerobacterales</taxon>
        <taxon>Thermoanaerobacteraceae</taxon>
        <taxon>Carboxydothermus</taxon>
    </lineage>
</organism>
<proteinExistence type="predicted"/>
<name>A0A1L8CWN0_9THEO</name>
<dbReference type="AlphaFoldDB" id="A0A1L8CWN0"/>
<evidence type="ECO:0000313" key="2">
    <source>
        <dbReference type="Proteomes" id="UP000187485"/>
    </source>
</evidence>
<dbReference type="EMBL" id="BDJK01000041">
    <property type="protein sequence ID" value="GAV23307.1"/>
    <property type="molecule type" value="Genomic_DNA"/>
</dbReference>
<dbReference type="Proteomes" id="UP000187485">
    <property type="component" value="Unassembled WGS sequence"/>
</dbReference>
<comment type="caution">
    <text evidence="1">The sequence shown here is derived from an EMBL/GenBank/DDBJ whole genome shotgun (WGS) entry which is preliminary data.</text>
</comment>
<sequence length="63" mass="7178">MWDGNFGEIQLDNITYLSFNRTIVGWKRWNNGSIASYKLCFNRTIVGWKQAGIGGDESESGKF</sequence>
<evidence type="ECO:0000313" key="1">
    <source>
        <dbReference type="EMBL" id="GAV23307.1"/>
    </source>
</evidence>